<evidence type="ECO:0000256" key="2">
    <source>
        <dbReference type="SAM" id="MobiDB-lite"/>
    </source>
</evidence>
<accession>A0ABZ2LPX5</accession>
<dbReference type="SMART" id="SM00448">
    <property type="entry name" value="REC"/>
    <property type="match status" value="1"/>
</dbReference>
<dbReference type="Pfam" id="PF00072">
    <property type="entry name" value="Response_reg"/>
    <property type="match status" value="1"/>
</dbReference>
<dbReference type="InterPro" id="IPR046947">
    <property type="entry name" value="LytR-like"/>
</dbReference>
<gene>
    <name evidence="5" type="ORF">LZC94_29365</name>
</gene>
<dbReference type="SUPFAM" id="SSF52172">
    <property type="entry name" value="CheY-like"/>
    <property type="match status" value="1"/>
</dbReference>
<protein>
    <submittedName>
        <fullName evidence="5">LytTR family DNA-binding domain-containing protein</fullName>
    </submittedName>
</protein>
<dbReference type="Gene3D" id="3.40.50.2300">
    <property type="match status" value="1"/>
</dbReference>
<dbReference type="InterPro" id="IPR001789">
    <property type="entry name" value="Sig_transdc_resp-reg_receiver"/>
</dbReference>
<feature type="domain" description="Response regulatory" evidence="3">
    <location>
        <begin position="28"/>
        <end position="141"/>
    </location>
</feature>
<keyword evidence="6" id="KW-1185">Reference proteome</keyword>
<dbReference type="Gene3D" id="2.40.50.1020">
    <property type="entry name" value="LytTr DNA-binding domain"/>
    <property type="match status" value="1"/>
</dbReference>
<evidence type="ECO:0000313" key="6">
    <source>
        <dbReference type="Proteomes" id="UP001370348"/>
    </source>
</evidence>
<organism evidence="5 6">
    <name type="scientific">Pendulispora albinea</name>
    <dbReference type="NCBI Taxonomy" id="2741071"/>
    <lineage>
        <taxon>Bacteria</taxon>
        <taxon>Pseudomonadati</taxon>
        <taxon>Myxococcota</taxon>
        <taxon>Myxococcia</taxon>
        <taxon>Myxococcales</taxon>
        <taxon>Sorangiineae</taxon>
        <taxon>Pendulisporaceae</taxon>
        <taxon>Pendulispora</taxon>
    </lineage>
</organism>
<evidence type="ECO:0000259" key="4">
    <source>
        <dbReference type="PROSITE" id="PS50930"/>
    </source>
</evidence>
<sequence>MRSGRRSESDEWSAARDGRPASPDERLRAVVVDDEPLARARLCRLLARTPDIDVIAECGDGRSAVATVSDTRPELLFLDVEMPELDGFEVLATIGTDAVPALIFVTAFDHYAVRAFDAHAVDYLIKPFDAARLDRALTRARKRLTGESIALQLTSLLAAVRPSRGRLAIPVGDKMVFVDWADIDYLEAEGNYVAIHVHNAAHLVRDTLSNMEARLDPAAFVRIHRSRIVRIDRVRAIEPLFHGEYRLTLHSGAQITSARGYRDALRAALGI</sequence>
<evidence type="ECO:0000259" key="3">
    <source>
        <dbReference type="PROSITE" id="PS50110"/>
    </source>
</evidence>
<dbReference type="SMART" id="SM00850">
    <property type="entry name" value="LytTR"/>
    <property type="match status" value="1"/>
</dbReference>
<feature type="region of interest" description="Disordered" evidence="2">
    <location>
        <begin position="1"/>
        <end position="23"/>
    </location>
</feature>
<dbReference type="RefSeq" id="WP_394821569.1">
    <property type="nucleotide sequence ID" value="NZ_CP089984.1"/>
</dbReference>
<dbReference type="PROSITE" id="PS50110">
    <property type="entry name" value="RESPONSE_REGULATORY"/>
    <property type="match status" value="1"/>
</dbReference>
<dbReference type="GO" id="GO:0003677">
    <property type="term" value="F:DNA binding"/>
    <property type="evidence" value="ECO:0007669"/>
    <property type="project" value="UniProtKB-KW"/>
</dbReference>
<feature type="modified residue" description="4-aspartylphosphate" evidence="1">
    <location>
        <position position="79"/>
    </location>
</feature>
<evidence type="ECO:0000256" key="1">
    <source>
        <dbReference type="PROSITE-ProRule" id="PRU00169"/>
    </source>
</evidence>
<proteinExistence type="predicted"/>
<dbReference type="PROSITE" id="PS50930">
    <property type="entry name" value="HTH_LYTTR"/>
    <property type="match status" value="1"/>
</dbReference>
<reference evidence="5 6" key="1">
    <citation type="submission" date="2021-12" db="EMBL/GenBank/DDBJ databases">
        <title>Discovery of the Pendulisporaceae a myxobacterial family with distinct sporulation behavior and unique specialized metabolism.</title>
        <authorList>
            <person name="Garcia R."/>
            <person name="Popoff A."/>
            <person name="Bader C.D."/>
            <person name="Loehr J."/>
            <person name="Walesch S."/>
            <person name="Walt C."/>
            <person name="Boldt J."/>
            <person name="Bunk B."/>
            <person name="Haeckl F.J.F.P.J."/>
            <person name="Gunesch A.P."/>
            <person name="Birkelbach J."/>
            <person name="Nuebel U."/>
            <person name="Pietschmann T."/>
            <person name="Bach T."/>
            <person name="Mueller R."/>
        </authorList>
    </citation>
    <scope>NUCLEOTIDE SEQUENCE [LARGE SCALE GENOMIC DNA]</scope>
    <source>
        <strain evidence="5 6">MSr11954</strain>
    </source>
</reference>
<name>A0ABZ2LPX5_9BACT</name>
<dbReference type="Pfam" id="PF04397">
    <property type="entry name" value="LytTR"/>
    <property type="match status" value="1"/>
</dbReference>
<dbReference type="InterPro" id="IPR011006">
    <property type="entry name" value="CheY-like_superfamily"/>
</dbReference>
<dbReference type="Proteomes" id="UP001370348">
    <property type="component" value="Chromosome"/>
</dbReference>
<dbReference type="PANTHER" id="PTHR37299:SF1">
    <property type="entry name" value="STAGE 0 SPORULATION PROTEIN A HOMOLOG"/>
    <property type="match status" value="1"/>
</dbReference>
<dbReference type="InterPro" id="IPR007492">
    <property type="entry name" value="LytTR_DNA-bd_dom"/>
</dbReference>
<keyword evidence="5" id="KW-0238">DNA-binding</keyword>
<dbReference type="PANTHER" id="PTHR37299">
    <property type="entry name" value="TRANSCRIPTIONAL REGULATOR-RELATED"/>
    <property type="match status" value="1"/>
</dbReference>
<evidence type="ECO:0000313" key="5">
    <source>
        <dbReference type="EMBL" id="WXB11953.1"/>
    </source>
</evidence>
<feature type="domain" description="HTH LytTR-type" evidence="4">
    <location>
        <begin position="167"/>
        <end position="271"/>
    </location>
</feature>
<dbReference type="EMBL" id="CP089984">
    <property type="protein sequence ID" value="WXB11953.1"/>
    <property type="molecule type" value="Genomic_DNA"/>
</dbReference>
<keyword evidence="1" id="KW-0597">Phosphoprotein</keyword>